<evidence type="ECO:0000313" key="7">
    <source>
        <dbReference type="RefSeq" id="XP_022250758.1"/>
    </source>
</evidence>
<dbReference type="PANTHER" id="PTHR13252:SF1">
    <property type="entry name" value="DAMPENED, ISOFORM A"/>
    <property type="match status" value="1"/>
</dbReference>
<dbReference type="SMART" id="SM00256">
    <property type="entry name" value="FBOX"/>
    <property type="match status" value="1"/>
</dbReference>
<dbReference type="RefSeq" id="XP_022250758.1">
    <property type="nucleotide sequence ID" value="XM_022395050.1"/>
</dbReference>
<gene>
    <name evidence="5 6 7" type="primary">LOC106466953</name>
</gene>
<protein>
    <submittedName>
        <fullName evidence="5 6">Uncharacterized protein LOC106466953</fullName>
    </submittedName>
</protein>
<dbReference type="PROSITE" id="PS50181">
    <property type="entry name" value="FBOX"/>
    <property type="match status" value="1"/>
</dbReference>
<feature type="region of interest" description="Disordered" evidence="2">
    <location>
        <begin position="460"/>
        <end position="482"/>
    </location>
</feature>
<dbReference type="Pfam" id="PF12937">
    <property type="entry name" value="F-box-like"/>
    <property type="match status" value="1"/>
</dbReference>
<evidence type="ECO:0000313" key="6">
    <source>
        <dbReference type="RefSeq" id="XP_022250757.1"/>
    </source>
</evidence>
<reference evidence="5 6" key="1">
    <citation type="submission" date="2025-05" db="UniProtKB">
        <authorList>
            <consortium name="RefSeq"/>
        </authorList>
    </citation>
    <scope>IDENTIFICATION</scope>
    <source>
        <tissue evidence="5 6">Muscle</tissue>
    </source>
</reference>
<accession>A0ABM1T4F2</accession>
<dbReference type="InterPro" id="IPR001810">
    <property type="entry name" value="F-box_dom"/>
</dbReference>
<dbReference type="Gene3D" id="1.20.1170.10">
    <property type="match status" value="1"/>
</dbReference>
<name>A0ABM1T4F2_LIMPO</name>
<feature type="coiled-coil region" evidence="1">
    <location>
        <begin position="313"/>
        <end position="368"/>
    </location>
</feature>
<dbReference type="RefSeq" id="XP_022250757.1">
    <property type="nucleotide sequence ID" value="XM_022395049.1"/>
</dbReference>
<keyword evidence="1" id="KW-0175">Coiled coil</keyword>
<dbReference type="InterPro" id="IPR036047">
    <property type="entry name" value="F-box-like_dom_sf"/>
</dbReference>
<feature type="compositionally biased region" description="Polar residues" evidence="2">
    <location>
        <begin position="460"/>
        <end position="473"/>
    </location>
</feature>
<dbReference type="GeneID" id="106466953"/>
<evidence type="ECO:0000256" key="2">
    <source>
        <dbReference type="SAM" id="MobiDB-lite"/>
    </source>
</evidence>
<evidence type="ECO:0000259" key="3">
    <source>
        <dbReference type="PROSITE" id="PS50181"/>
    </source>
</evidence>
<dbReference type="CDD" id="cd22100">
    <property type="entry name" value="F-box_FBXO28"/>
    <property type="match status" value="1"/>
</dbReference>
<dbReference type="SUPFAM" id="SSF81383">
    <property type="entry name" value="F-box domain"/>
    <property type="match status" value="1"/>
</dbReference>
<dbReference type="SUPFAM" id="SSF57997">
    <property type="entry name" value="Tropomyosin"/>
    <property type="match status" value="1"/>
</dbReference>
<organism evidence="4 7">
    <name type="scientific">Limulus polyphemus</name>
    <name type="common">Atlantic horseshoe crab</name>
    <dbReference type="NCBI Taxonomy" id="6850"/>
    <lineage>
        <taxon>Eukaryota</taxon>
        <taxon>Metazoa</taxon>
        <taxon>Ecdysozoa</taxon>
        <taxon>Arthropoda</taxon>
        <taxon>Chelicerata</taxon>
        <taxon>Merostomata</taxon>
        <taxon>Xiphosura</taxon>
        <taxon>Limulidae</taxon>
        <taxon>Limulus</taxon>
    </lineage>
</organism>
<dbReference type="Proteomes" id="UP000694941">
    <property type="component" value="Unplaced"/>
</dbReference>
<keyword evidence="4" id="KW-1185">Reference proteome</keyword>
<dbReference type="RefSeq" id="XP_013782723.1">
    <property type="nucleotide sequence ID" value="XM_013927269.2"/>
</dbReference>
<dbReference type="Gene3D" id="1.20.1280.50">
    <property type="match status" value="1"/>
</dbReference>
<dbReference type="PANTHER" id="PTHR13252">
    <property type="entry name" value="F-BOX ONLY PROTEIN 28"/>
    <property type="match status" value="1"/>
</dbReference>
<feature type="domain" description="F-box" evidence="3">
    <location>
        <begin position="91"/>
        <end position="139"/>
    </location>
</feature>
<dbReference type="InterPro" id="IPR039719">
    <property type="entry name" value="FBXO28"/>
</dbReference>
<proteinExistence type="predicted"/>
<evidence type="ECO:0000313" key="4">
    <source>
        <dbReference type="Proteomes" id="UP000694941"/>
    </source>
</evidence>
<evidence type="ECO:0000256" key="1">
    <source>
        <dbReference type="SAM" id="Coils"/>
    </source>
</evidence>
<sequence length="543" mass="62612">MDDAELGPSTSCTYPHVLFMVQKDRRVSHDSETDDYCSDEGMTFSALPMPANGLSSELIENQYLSVDIVSRTVCRGSLKNQGFIQEKKEKIHNILSVPMEILETIFSFLSFETVGKIRLVCHQFNSICSNILNKQFRQLQNLMQQRFQKIKAQMPRRESARRKHPLARESDIIETLHMRLSLLQMTFGKHIERKHCCFFPGEILDEVFHILRYLKTTSNISRAYKVTDELFDLSTMAMEYFKEKIEPTLPEITCFATDFLDYMPSFSSSPKTQLSLMEEPPGSKTCTSTKNSSLPVECVPPPRDLHPSFKKRLRKLRENMKKNNGQVLTLKRDLKQTRQNVSKQQKQLQEFKAQLDDYNRKFHTTSRKLNAVLQELNRCKTELQYWRSKSPAAQCSCGKITPISELKDQENGFSTEDIQFQDSLPLDFKEFTPIVMQQTDMVSLRDESCPLVIPACHTTPVENMSSPTRSSPPKSFPQKEDYSKTFSPLNEDYIQPIFFRACRRKLDMEDTVNIVCKAAKHSIKGSDTEVDFDVSELIGSESR</sequence>
<evidence type="ECO:0000313" key="5">
    <source>
        <dbReference type="RefSeq" id="XP_013782723.1"/>
    </source>
</evidence>